<accession>A0A6J4M565</accession>
<evidence type="ECO:0000256" key="1">
    <source>
        <dbReference type="SAM" id="Coils"/>
    </source>
</evidence>
<feature type="transmembrane region" description="Helical" evidence="2">
    <location>
        <begin position="12"/>
        <end position="35"/>
    </location>
</feature>
<evidence type="ECO:0000313" key="3">
    <source>
        <dbReference type="EMBL" id="CAA9350093.1"/>
    </source>
</evidence>
<keyword evidence="2" id="KW-1133">Transmembrane helix</keyword>
<name>A0A6J4M565_9CYAN</name>
<sequence length="260" mass="29291">MFDLVGATVDVTTVPAFSIALGVGGIFLILVYLYAASEAGDAIEFKYDTILRERMNQLDILDWQDLGEKAGLSRFAVRLVRQGDVGKLTLDQLRRLATVLNLNFQEFDRTLSALPISATITTNPSEIEELRQQCFRLREELQQQKAQLTADFRRATFEQLQTLLTNYPAARKMAEAKPDMPAKNLSALFTPLENLLSSWDFQTIGSAWEQTAYNPQLHQPDVEDITEGELVYIRFVGYREGERILAPAKVSRTLPAGMKN</sequence>
<keyword evidence="1" id="KW-0175">Coiled coil</keyword>
<organism evidence="3">
    <name type="scientific">uncultured Microcoleus sp</name>
    <dbReference type="NCBI Taxonomy" id="259945"/>
    <lineage>
        <taxon>Bacteria</taxon>
        <taxon>Bacillati</taxon>
        <taxon>Cyanobacteriota</taxon>
        <taxon>Cyanophyceae</taxon>
        <taxon>Oscillatoriophycideae</taxon>
        <taxon>Oscillatoriales</taxon>
        <taxon>Microcoleaceae</taxon>
        <taxon>Microcoleus</taxon>
        <taxon>environmental samples</taxon>
    </lineage>
</organism>
<reference evidence="3" key="1">
    <citation type="submission" date="2020-02" db="EMBL/GenBank/DDBJ databases">
        <authorList>
            <person name="Meier V. D."/>
        </authorList>
    </citation>
    <scope>NUCLEOTIDE SEQUENCE</scope>
    <source>
        <strain evidence="3">AVDCRST_MAG84</strain>
    </source>
</reference>
<feature type="coiled-coil region" evidence="1">
    <location>
        <begin position="127"/>
        <end position="158"/>
    </location>
</feature>
<protein>
    <submittedName>
        <fullName evidence="3">Uncharacterized protein</fullName>
    </submittedName>
</protein>
<proteinExistence type="predicted"/>
<gene>
    <name evidence="3" type="ORF">AVDCRST_MAG84-2821</name>
</gene>
<dbReference type="EMBL" id="CADCTZ010000519">
    <property type="protein sequence ID" value="CAA9350093.1"/>
    <property type="molecule type" value="Genomic_DNA"/>
</dbReference>
<keyword evidence="2" id="KW-0812">Transmembrane</keyword>
<dbReference type="AlphaFoldDB" id="A0A6J4M565"/>
<keyword evidence="2" id="KW-0472">Membrane</keyword>
<evidence type="ECO:0000256" key="2">
    <source>
        <dbReference type="SAM" id="Phobius"/>
    </source>
</evidence>